<dbReference type="SUPFAM" id="SSF53955">
    <property type="entry name" value="Lysozyme-like"/>
    <property type="match status" value="1"/>
</dbReference>
<dbReference type="InterPro" id="IPR036689">
    <property type="entry name" value="ESAT-6-like_sf"/>
</dbReference>
<dbReference type="GO" id="GO:0009306">
    <property type="term" value="P:protein secretion"/>
    <property type="evidence" value="ECO:0007669"/>
    <property type="project" value="InterPro"/>
</dbReference>
<accession>A0A375YVJ2</accession>
<evidence type="ECO:0000313" key="4">
    <source>
        <dbReference type="Proteomes" id="UP000252015"/>
    </source>
</evidence>
<name>A0A375YVJ2_MYCSH</name>
<gene>
    <name evidence="3" type="ORF">MSP7336_01170</name>
</gene>
<dbReference type="InterPro" id="IPR022536">
    <property type="entry name" value="EspC"/>
</dbReference>
<dbReference type="Pfam" id="PF10824">
    <property type="entry name" value="T7SS_ESX_EspC"/>
    <property type="match status" value="1"/>
</dbReference>
<proteinExistence type="predicted"/>
<dbReference type="AlphaFoldDB" id="A0A375YVJ2"/>
<sequence length="299" mass="31347">MERGVTRAVILCAGRTAERLTINAMTASLRVNPAVLRSAGTAIDRVGADLSGMGLGQSLNELAGALPGFQTGAAGAEVGTALADAAKQVSANFAKLATNLQVAAEKYERTDTEQGKKIKDTFAGKEGKDDQPAPAGPQRVVGAGPQAIPLDQVTYDRGNYPSGPDAARDAINQALDQLGITDPVARQHWIDGYMTMALRESSYNPAAVNDWDINSKPPKSTYIVADGYGNGCSRGLVQCVPGTFARYHQPGTSNNIYDPVANVAASMNYVMDQYGVSRDGSDLAAKIPQANPGSKPQGY</sequence>
<evidence type="ECO:0000259" key="2">
    <source>
        <dbReference type="Pfam" id="PF01464"/>
    </source>
</evidence>
<feature type="compositionally biased region" description="Basic and acidic residues" evidence="1">
    <location>
        <begin position="111"/>
        <end position="131"/>
    </location>
</feature>
<evidence type="ECO:0000256" key="1">
    <source>
        <dbReference type="SAM" id="MobiDB-lite"/>
    </source>
</evidence>
<dbReference type="InterPro" id="IPR023346">
    <property type="entry name" value="Lysozyme-like_dom_sf"/>
</dbReference>
<dbReference type="SUPFAM" id="SSF140453">
    <property type="entry name" value="EsxAB dimer-like"/>
    <property type="match status" value="1"/>
</dbReference>
<organism evidence="3 4">
    <name type="scientific">Mycobacterium shimoidei</name>
    <dbReference type="NCBI Taxonomy" id="29313"/>
    <lineage>
        <taxon>Bacteria</taxon>
        <taxon>Bacillati</taxon>
        <taxon>Actinomycetota</taxon>
        <taxon>Actinomycetes</taxon>
        <taxon>Mycobacteriales</taxon>
        <taxon>Mycobacteriaceae</taxon>
        <taxon>Mycobacterium</taxon>
    </lineage>
</organism>
<dbReference type="EMBL" id="UEGW01000001">
    <property type="protein sequence ID" value="SRX92941.1"/>
    <property type="molecule type" value="Genomic_DNA"/>
</dbReference>
<feature type="domain" description="Transglycosylase SLT" evidence="2">
    <location>
        <begin position="191"/>
        <end position="275"/>
    </location>
</feature>
<reference evidence="3 4" key="1">
    <citation type="submission" date="2018-05" db="EMBL/GenBank/DDBJ databases">
        <authorList>
            <consortium name="IHU Genomes"/>
        </authorList>
    </citation>
    <scope>NUCLEOTIDE SEQUENCE [LARGE SCALE GENOMIC DNA]</scope>
    <source>
        <strain evidence="3 4">P7336</strain>
    </source>
</reference>
<protein>
    <recommendedName>
        <fullName evidence="2">Transglycosylase SLT domain-containing protein</fullName>
    </recommendedName>
</protein>
<dbReference type="Proteomes" id="UP000252015">
    <property type="component" value="Unassembled WGS sequence"/>
</dbReference>
<feature type="region of interest" description="Disordered" evidence="1">
    <location>
        <begin position="111"/>
        <end position="143"/>
    </location>
</feature>
<dbReference type="Pfam" id="PF01464">
    <property type="entry name" value="SLT"/>
    <property type="match status" value="1"/>
</dbReference>
<evidence type="ECO:0000313" key="3">
    <source>
        <dbReference type="EMBL" id="SRX92941.1"/>
    </source>
</evidence>
<dbReference type="STRING" id="29313.BHQ16_00280"/>
<dbReference type="InterPro" id="IPR008258">
    <property type="entry name" value="Transglycosylase_SLT_dom_1"/>
</dbReference>
<dbReference type="Gene3D" id="1.10.530.10">
    <property type="match status" value="1"/>
</dbReference>
<keyword evidence="4" id="KW-1185">Reference proteome</keyword>